<dbReference type="EC" id="3.6.4.12" evidence="20"/>
<evidence type="ECO:0000313" key="24">
    <source>
        <dbReference type="Proteomes" id="UP000694844"/>
    </source>
</evidence>
<keyword evidence="20" id="KW-0158">Chromosome</keyword>
<dbReference type="InterPro" id="IPR026851">
    <property type="entry name" value="Dna2/JHS1_DEXXQ-box"/>
</dbReference>
<accession>A0A8B8E7Z4</accession>
<evidence type="ECO:0000256" key="1">
    <source>
        <dbReference type="ARBA" id="ARBA00001966"/>
    </source>
</evidence>
<dbReference type="GO" id="GO:0005694">
    <property type="term" value="C:chromosome"/>
    <property type="evidence" value="ECO:0007669"/>
    <property type="project" value="UniProtKB-SubCell"/>
</dbReference>
<keyword evidence="10 20" id="KW-0378">Hydrolase</keyword>
<keyword evidence="11 20" id="KW-0347">Helicase</keyword>
<evidence type="ECO:0000256" key="15">
    <source>
        <dbReference type="ARBA" id="ARBA00023125"/>
    </source>
</evidence>
<evidence type="ECO:0000256" key="8">
    <source>
        <dbReference type="ARBA" id="ARBA00022759"/>
    </source>
</evidence>
<keyword evidence="15 20" id="KW-0238">DNA-binding</keyword>
<dbReference type="GeneID" id="111132235"/>
<dbReference type="GO" id="GO:0017108">
    <property type="term" value="F:5'-flap endonuclease activity"/>
    <property type="evidence" value="ECO:0007669"/>
    <property type="project" value="UniProtKB-UniRule"/>
</dbReference>
<dbReference type="SUPFAM" id="SSF52540">
    <property type="entry name" value="P-loop containing nucleoside triphosphate hydrolases"/>
    <property type="match status" value="1"/>
</dbReference>
<dbReference type="InterPro" id="IPR041677">
    <property type="entry name" value="DNA2/NAM7_AAA_11"/>
</dbReference>
<feature type="domain" description="DNA2/NAM7 helicase helicase" evidence="21">
    <location>
        <begin position="239"/>
        <end position="334"/>
    </location>
</feature>
<keyword evidence="5 20" id="KW-0540">Nuclease</keyword>
<keyword evidence="9 20" id="KW-0227">DNA damage</keyword>
<dbReference type="FunFam" id="3.40.50.300:FF:001170">
    <property type="entry name" value="DNA replication helicase Dna2"/>
    <property type="match status" value="1"/>
</dbReference>
<dbReference type="InterPro" id="IPR045055">
    <property type="entry name" value="DNA2/NAM7-like"/>
</dbReference>
<dbReference type="KEGG" id="cvn:111132235"/>
<evidence type="ECO:0000256" key="13">
    <source>
        <dbReference type="ARBA" id="ARBA00023004"/>
    </source>
</evidence>
<evidence type="ECO:0000256" key="5">
    <source>
        <dbReference type="ARBA" id="ARBA00022722"/>
    </source>
</evidence>
<dbReference type="GO" id="GO:0005634">
    <property type="term" value="C:nucleus"/>
    <property type="evidence" value="ECO:0007669"/>
    <property type="project" value="UniProtKB-SubCell"/>
</dbReference>
<evidence type="ECO:0000256" key="2">
    <source>
        <dbReference type="ARBA" id="ARBA00007913"/>
    </source>
</evidence>
<dbReference type="RefSeq" id="XP_022335733.1">
    <property type="nucleotide sequence ID" value="XM_022480025.1"/>
</dbReference>
<dbReference type="GO" id="GO:0071932">
    <property type="term" value="P:replication fork reversal"/>
    <property type="evidence" value="ECO:0007669"/>
    <property type="project" value="TreeGrafter"/>
</dbReference>
<keyword evidence="13 20" id="KW-0408">Iron</keyword>
<evidence type="ECO:0000259" key="21">
    <source>
        <dbReference type="Pfam" id="PF13086"/>
    </source>
</evidence>
<dbReference type="InterPro" id="IPR041679">
    <property type="entry name" value="DNA2/NAM7-like_C"/>
</dbReference>
<dbReference type="AlphaFoldDB" id="A0A8B8E7Z4"/>
<evidence type="ECO:0000256" key="11">
    <source>
        <dbReference type="ARBA" id="ARBA00022806"/>
    </source>
</evidence>
<dbReference type="GO" id="GO:0005524">
    <property type="term" value="F:ATP binding"/>
    <property type="evidence" value="ECO:0007669"/>
    <property type="project" value="UniProtKB-UniRule"/>
</dbReference>
<feature type="domain" description="DNA2/NAM7 helicase-like C-terminal" evidence="22">
    <location>
        <begin position="416"/>
        <end position="627"/>
    </location>
</feature>
<evidence type="ECO:0000256" key="19">
    <source>
        <dbReference type="ARBA" id="ARBA00047995"/>
    </source>
</evidence>
<gene>
    <name evidence="25" type="primary">LOC111132235</name>
</gene>
<dbReference type="PANTHER" id="PTHR10887:SF433">
    <property type="entry name" value="DNA REPLICATION ATP-DEPENDENT HELICASE_NUCLEASE DNA2"/>
    <property type="match status" value="1"/>
</dbReference>
<dbReference type="Pfam" id="PF21123">
    <property type="entry name" value="Dna2_Rift"/>
    <property type="match status" value="1"/>
</dbReference>
<evidence type="ECO:0000256" key="14">
    <source>
        <dbReference type="ARBA" id="ARBA00023014"/>
    </source>
</evidence>
<comment type="function">
    <text evidence="20">Key enzyme involved in DNA replication and DNA repair. Involved in Okazaki fragments processing by cleaving long flaps that escape FEN1: flaps that are longer than 27 nucleotides are coated by replication protein A complex (RPA), leading to recruit DNA2 which cleaves the flap until it is too short to bind RPA and becomes a substrate for FEN1. Also involved in 5'-end resection of DNA during double-strand break (DSB) repair by mediating the cleavage of 5'-ssDNA.</text>
</comment>
<dbReference type="InterPro" id="IPR048459">
    <property type="entry name" value="DNA2_Rift"/>
</dbReference>
<keyword evidence="4 20" id="KW-0235">DNA replication</keyword>
<dbReference type="GO" id="GO:0046872">
    <property type="term" value="F:metal ion binding"/>
    <property type="evidence" value="ECO:0007669"/>
    <property type="project" value="UniProtKB-UniRule"/>
</dbReference>
<dbReference type="GO" id="GO:0003677">
    <property type="term" value="F:DNA binding"/>
    <property type="evidence" value="ECO:0007669"/>
    <property type="project" value="UniProtKB-UniRule"/>
</dbReference>
<keyword evidence="12 20" id="KW-0067">ATP-binding</keyword>
<evidence type="ECO:0000259" key="23">
    <source>
        <dbReference type="Pfam" id="PF21123"/>
    </source>
</evidence>
<keyword evidence="17 20" id="KW-0539">Nucleus</keyword>
<sequence length="663" mass="74969">MPKCEQGWHLNISILNRNVESRTLSDGHTMQKLVPETLGHLSPSHMDYFIHWCLLLGLEQKASQKSGGLQEIWCMTGREREKKGDCLSGLTVLPHRTQNEEDQESVFLHFHRHSGPGSPALNTVGLLRQDYVIVSAENSDYIAVCAGTITEISEEEVVLLTERESLQRVTTLKSHLFRFDRYDSYNTSAIFYSNLSRLLYDDSVSCRLRKLFIEKKKPEFVLKMSKGEIEKVKESFKPLNKPQKTAILKVLMCKDYVLIKGYPGTGKTSTIVSLVKVLTLLGYSVLLTSYTHSAVDNILLKLTKEKFKFVRLGRTSKIHPKIQPYGAEKLTEKINNVADLREFYSSQKVVATTALGMTHPLFTQRRFDVCIMDEASQILQPASLGPLFLADRFVLVGDPKQLPPVVQSKEARGLGMDESLFVRLENGPATFELNLQYRMNRDIMYLSNNLVYNGCLKCGNDTVASNRLRWTKDSQLEKVFEEYKWMSSILNDESYKAAIFLDTDKVPAQEERDGSGLIKNVIEAQLVKCLVKSFIQIGVKETDVGVIAPYRKQVTLIRDLLTCSPAVEVNTVDQYQGRDKDVIVISLTRSFSSSSDAETKSGELLEDIRRLNVALTRAKKMLILVGHIHSLKSYSPLQSVINILKEKDSLIDLPPDAHVSFMK</sequence>
<dbReference type="Pfam" id="PF13086">
    <property type="entry name" value="AAA_11"/>
    <property type="match status" value="2"/>
</dbReference>
<keyword evidence="14 20" id="KW-0411">Iron-sulfur</keyword>
<dbReference type="EC" id="3.1.-.-" evidence="20"/>
<evidence type="ECO:0000256" key="4">
    <source>
        <dbReference type="ARBA" id="ARBA00022705"/>
    </source>
</evidence>
<comment type="catalytic activity">
    <reaction evidence="19 20">
        <text>ATP + H2O = ADP + phosphate + H(+)</text>
        <dbReference type="Rhea" id="RHEA:13065"/>
        <dbReference type="ChEBI" id="CHEBI:15377"/>
        <dbReference type="ChEBI" id="CHEBI:15378"/>
        <dbReference type="ChEBI" id="CHEBI:30616"/>
        <dbReference type="ChEBI" id="CHEBI:43474"/>
        <dbReference type="ChEBI" id="CHEBI:456216"/>
        <dbReference type="EC" id="3.6.4.12"/>
    </reaction>
</comment>
<keyword evidence="6 20" id="KW-0479">Metal-binding</keyword>
<keyword evidence="18 20" id="KW-0511">Multifunctional enzyme</keyword>
<protein>
    <recommendedName>
        <fullName evidence="20">DNA replication ATP-dependent helicase/nuclease</fullName>
        <ecNumber evidence="20">3.1.-.-</ecNumber>
        <ecNumber evidence="20">3.6.4.12</ecNumber>
    </recommendedName>
</protein>
<dbReference type="OrthoDB" id="306218at2759"/>
<dbReference type="CDD" id="cd18808">
    <property type="entry name" value="SF1_C_Upf1"/>
    <property type="match status" value="1"/>
</dbReference>
<evidence type="ECO:0000313" key="25">
    <source>
        <dbReference type="RefSeq" id="XP_022335733.1"/>
    </source>
</evidence>
<evidence type="ECO:0000256" key="9">
    <source>
        <dbReference type="ARBA" id="ARBA00022763"/>
    </source>
</evidence>
<reference evidence="25" key="1">
    <citation type="submission" date="2025-08" db="UniProtKB">
        <authorList>
            <consortium name="RefSeq"/>
        </authorList>
    </citation>
    <scope>IDENTIFICATION</scope>
    <source>
        <tissue evidence="25">Whole sample</tissue>
    </source>
</reference>
<organism evidence="24 25">
    <name type="scientific">Crassostrea virginica</name>
    <name type="common">Eastern oyster</name>
    <dbReference type="NCBI Taxonomy" id="6565"/>
    <lineage>
        <taxon>Eukaryota</taxon>
        <taxon>Metazoa</taxon>
        <taxon>Spiralia</taxon>
        <taxon>Lophotrochozoa</taxon>
        <taxon>Mollusca</taxon>
        <taxon>Bivalvia</taxon>
        <taxon>Autobranchia</taxon>
        <taxon>Pteriomorphia</taxon>
        <taxon>Ostreida</taxon>
        <taxon>Ostreoidea</taxon>
        <taxon>Ostreidae</taxon>
        <taxon>Crassostrea</taxon>
    </lineage>
</organism>
<dbReference type="InterPro" id="IPR027417">
    <property type="entry name" value="P-loop_NTPase"/>
</dbReference>
<keyword evidence="7 20" id="KW-0547">Nucleotide-binding</keyword>
<dbReference type="GO" id="GO:0006281">
    <property type="term" value="P:DNA repair"/>
    <property type="evidence" value="ECO:0007669"/>
    <property type="project" value="UniProtKB-KW"/>
</dbReference>
<keyword evidence="16 20" id="KW-0234">DNA repair</keyword>
<keyword evidence="24" id="KW-1185">Reference proteome</keyword>
<comment type="subcellular location">
    <subcellularLocation>
        <location evidence="20">Nucleus</location>
    </subcellularLocation>
    <subcellularLocation>
        <location evidence="20">Chromosome</location>
    </subcellularLocation>
</comment>
<keyword evidence="8" id="KW-0255">Endonuclease</keyword>
<evidence type="ECO:0000259" key="22">
    <source>
        <dbReference type="Pfam" id="PF13087"/>
    </source>
</evidence>
<dbReference type="FunFam" id="3.40.50.300:FF:000789">
    <property type="entry name" value="DNA replication ATP-dependent helicase/nuclease DNA2"/>
    <property type="match status" value="1"/>
</dbReference>
<evidence type="ECO:0000256" key="6">
    <source>
        <dbReference type="ARBA" id="ARBA00022723"/>
    </source>
</evidence>
<evidence type="ECO:0000256" key="20">
    <source>
        <dbReference type="RuleBase" id="RU367041"/>
    </source>
</evidence>
<dbReference type="InterPro" id="IPR047187">
    <property type="entry name" value="SF1_C_Upf1"/>
</dbReference>
<dbReference type="GO" id="GO:0033567">
    <property type="term" value="P:DNA replication, Okazaki fragment processing"/>
    <property type="evidence" value="ECO:0007669"/>
    <property type="project" value="UniProtKB-UniRule"/>
</dbReference>
<feature type="domain" description="DNA2 rift barrel" evidence="23">
    <location>
        <begin position="78"/>
        <end position="181"/>
    </location>
</feature>
<dbReference type="GO" id="GO:0051539">
    <property type="term" value="F:4 iron, 4 sulfur cluster binding"/>
    <property type="evidence" value="ECO:0007669"/>
    <property type="project" value="UniProtKB-UniRule"/>
</dbReference>
<feature type="domain" description="DNA2/NAM7 helicase helicase" evidence="21">
    <location>
        <begin position="338"/>
        <end position="409"/>
    </location>
</feature>
<dbReference type="Proteomes" id="UP000694844">
    <property type="component" value="Chromosome 5"/>
</dbReference>
<dbReference type="PANTHER" id="PTHR10887">
    <property type="entry name" value="DNA2/NAM7 HELICASE FAMILY"/>
    <property type="match status" value="1"/>
</dbReference>
<evidence type="ECO:0000256" key="16">
    <source>
        <dbReference type="ARBA" id="ARBA00023204"/>
    </source>
</evidence>
<dbReference type="GO" id="GO:0017116">
    <property type="term" value="F:single-stranded DNA helicase activity"/>
    <property type="evidence" value="ECO:0007669"/>
    <property type="project" value="UniProtKB-UniRule"/>
</dbReference>
<keyword evidence="3 20" id="KW-0004">4Fe-4S</keyword>
<comment type="cofactor">
    <cofactor evidence="1">
        <name>[4Fe-4S] cluster</name>
        <dbReference type="ChEBI" id="CHEBI:49883"/>
    </cofactor>
</comment>
<dbReference type="CDD" id="cd18041">
    <property type="entry name" value="DEXXQc_DNA2"/>
    <property type="match status" value="1"/>
</dbReference>
<dbReference type="GO" id="GO:0005737">
    <property type="term" value="C:cytoplasm"/>
    <property type="evidence" value="ECO:0007669"/>
    <property type="project" value="TreeGrafter"/>
</dbReference>
<name>A0A8B8E7Z4_CRAVI</name>
<proteinExistence type="inferred from homology"/>
<comment type="similarity">
    <text evidence="2 20">Belongs to the DNA2/NAM7 helicase family.</text>
</comment>
<evidence type="ECO:0000256" key="10">
    <source>
        <dbReference type="ARBA" id="ARBA00022801"/>
    </source>
</evidence>
<dbReference type="Gene3D" id="3.40.50.300">
    <property type="entry name" value="P-loop containing nucleotide triphosphate hydrolases"/>
    <property type="match status" value="3"/>
</dbReference>
<evidence type="ECO:0000256" key="3">
    <source>
        <dbReference type="ARBA" id="ARBA00022485"/>
    </source>
</evidence>
<evidence type="ECO:0000256" key="12">
    <source>
        <dbReference type="ARBA" id="ARBA00022840"/>
    </source>
</evidence>
<evidence type="ECO:0000256" key="17">
    <source>
        <dbReference type="ARBA" id="ARBA00023242"/>
    </source>
</evidence>
<dbReference type="Pfam" id="PF13087">
    <property type="entry name" value="AAA_12"/>
    <property type="match status" value="1"/>
</dbReference>
<evidence type="ECO:0000256" key="7">
    <source>
        <dbReference type="ARBA" id="ARBA00022741"/>
    </source>
</evidence>
<evidence type="ECO:0000256" key="18">
    <source>
        <dbReference type="ARBA" id="ARBA00023268"/>
    </source>
</evidence>